<gene>
    <name evidence="4" type="ORF">C9374_005457</name>
</gene>
<dbReference type="RefSeq" id="XP_044547934.1">
    <property type="nucleotide sequence ID" value="XM_044695209.1"/>
</dbReference>
<feature type="repeat" description="PPR" evidence="2">
    <location>
        <begin position="449"/>
        <end position="483"/>
    </location>
</feature>
<dbReference type="AlphaFoldDB" id="A0AA88GL69"/>
<evidence type="ECO:0000256" key="2">
    <source>
        <dbReference type="PROSITE-ProRule" id="PRU00708"/>
    </source>
</evidence>
<dbReference type="PROSITE" id="PS51375">
    <property type="entry name" value="PPR"/>
    <property type="match status" value="1"/>
</dbReference>
<feature type="compositionally biased region" description="Basic residues" evidence="3">
    <location>
        <begin position="1185"/>
        <end position="1195"/>
    </location>
</feature>
<dbReference type="EMBL" id="PYSW02000024">
    <property type="protein sequence ID" value="KAG2382255.1"/>
    <property type="molecule type" value="Genomic_DNA"/>
</dbReference>
<dbReference type="InterPro" id="IPR011990">
    <property type="entry name" value="TPR-like_helical_dom_sf"/>
</dbReference>
<feature type="compositionally biased region" description="Low complexity" evidence="3">
    <location>
        <begin position="791"/>
        <end position="811"/>
    </location>
</feature>
<dbReference type="Proteomes" id="UP000816034">
    <property type="component" value="Unassembled WGS sequence"/>
</dbReference>
<dbReference type="Gene3D" id="1.25.40.10">
    <property type="entry name" value="Tetratricopeptide repeat domain"/>
    <property type="match status" value="2"/>
</dbReference>
<keyword evidence="5" id="KW-1185">Reference proteome</keyword>
<organism evidence="4 5">
    <name type="scientific">Naegleria lovaniensis</name>
    <name type="common">Amoeba</name>
    <dbReference type="NCBI Taxonomy" id="51637"/>
    <lineage>
        <taxon>Eukaryota</taxon>
        <taxon>Discoba</taxon>
        <taxon>Heterolobosea</taxon>
        <taxon>Tetramitia</taxon>
        <taxon>Eutetramitia</taxon>
        <taxon>Vahlkampfiidae</taxon>
        <taxon>Naegleria</taxon>
    </lineage>
</organism>
<evidence type="ECO:0000313" key="4">
    <source>
        <dbReference type="EMBL" id="KAG2382255.1"/>
    </source>
</evidence>
<feature type="region of interest" description="Disordered" evidence="3">
    <location>
        <begin position="49"/>
        <end position="127"/>
    </location>
</feature>
<reference evidence="4 5" key="1">
    <citation type="journal article" date="2018" name="BMC Genomics">
        <title>The genome of Naegleria lovaniensis, the basis for a comparative approach to unravel pathogenicity factors of the human pathogenic amoeba N. fowleri.</title>
        <authorList>
            <person name="Liechti N."/>
            <person name="Schurch N."/>
            <person name="Bruggmann R."/>
            <person name="Wittwer M."/>
        </authorList>
    </citation>
    <scope>NUCLEOTIDE SEQUENCE [LARGE SCALE GENOMIC DNA]</scope>
    <source>
        <strain evidence="4 5">ATCC 30569</strain>
    </source>
</reference>
<feature type="region of interest" description="Disordered" evidence="3">
    <location>
        <begin position="307"/>
        <end position="349"/>
    </location>
</feature>
<feature type="compositionally biased region" description="Low complexity" evidence="3">
    <location>
        <begin position="94"/>
        <end position="120"/>
    </location>
</feature>
<proteinExistence type="predicted"/>
<keyword evidence="1" id="KW-0677">Repeat</keyword>
<dbReference type="Pfam" id="PF01535">
    <property type="entry name" value="PPR"/>
    <property type="match status" value="4"/>
</dbReference>
<accession>A0AA88GL69</accession>
<evidence type="ECO:0000256" key="1">
    <source>
        <dbReference type="ARBA" id="ARBA00022737"/>
    </source>
</evidence>
<evidence type="ECO:0000313" key="5">
    <source>
        <dbReference type="Proteomes" id="UP000816034"/>
    </source>
</evidence>
<name>A0AA88GL69_NAELO</name>
<comment type="caution">
    <text evidence="4">The sequence shown here is derived from an EMBL/GenBank/DDBJ whole genome shotgun (WGS) entry which is preliminary data.</text>
</comment>
<feature type="compositionally biased region" description="Polar residues" evidence="3">
    <location>
        <begin position="60"/>
        <end position="69"/>
    </location>
</feature>
<feature type="region of interest" description="Disordered" evidence="3">
    <location>
        <begin position="791"/>
        <end position="816"/>
    </location>
</feature>
<feature type="compositionally biased region" description="Basic and acidic residues" evidence="3">
    <location>
        <begin position="307"/>
        <end position="340"/>
    </location>
</feature>
<evidence type="ECO:0000256" key="3">
    <source>
        <dbReference type="SAM" id="MobiDB-lite"/>
    </source>
</evidence>
<dbReference type="PANTHER" id="PTHR47447:SF17">
    <property type="entry name" value="OS12G0638900 PROTEIN"/>
    <property type="match status" value="1"/>
</dbReference>
<dbReference type="GeneID" id="68097912"/>
<dbReference type="PANTHER" id="PTHR47447">
    <property type="entry name" value="OS03G0856100 PROTEIN"/>
    <property type="match status" value="1"/>
</dbReference>
<sequence>MNPFLRLYHTSSSACLNPLCTSKSVLKHVASYKQSPMMMTNGAMMTNDSYSSIQQQQQQLRTFHTSQSLEGRHRNNSVPLSNTNRSRTSKSSKKSSTTTTKTPSSSSSSLSNQGMNSSSTANHTNHDTFAKSIYTSQTRKLSQRQIEKEQKIVSNSSFLNYTPPPIDKKITFSKSQLQEFKLESTLEQNLNSTFAGKKQTVGNLFGNINDGRGGLSKLTGFVPRDSNISSFIKSDSSHRRLTEKEINEITSRDHDDEFLQVLSRHKLEPMNERKPLTTSPYSIGGTDEILEMTRLIDDKHLIQNDEQKLGNDHPQDQQDHHQRQYFHQKDYQQRQDHPQDQQHPPSVMKTRNYSHLERTTLNPNDYDKMFDLQESKKHCVHLNKLASTISLSTSSQQQDHQQQLQHIQQYFDSIPFPNTFHYNILMSIYARHAHYDRVEEIFLNLPYKNTTSYNIMLDVYLKQERFSEMQHLFQQIPRHDDESWNILMEMFEKKKEIEKVKQVFKLIEEPSIDNYNTLMAIFYRAKRLDTVKQIYELLKNIMNQEEEWNKSTNRNQEEEWNKSMNRNQEEWNKSMNRNQEEEWNKSTNRNPILARNECHHTHDDSLSPNLLTFEILINLSMDTKEYEQVHEYIQQATRLNMNCERFFSPSTLSKIELLRKNHYIPPKKYYTSRSHYITTNSNTTNPNYNNTNYNNINNNNTIGNTLNNNLEHSNNHMNSFQYIAEMERLIEENQLDQMEQVLYHIPRDLLTSEHFSCALKGYSQAGNFNKTKQIFYDLIQFERAQSSILHTRNNSNNDNTNNNTNNNSNNERTNETHTLVKESTTTSNKNYYFYLSCFVRHAELTNTSPNVIRMQQVFNSIPHPNPSLYSILMLGYLKKKMYEKVEELFHEAMNKFSLNDMNSTIGNSGSIGSIGSNSSIGSSSSIGNSLNHSIPSSPRSLPPPFLDMHMYSIMIRCYGDQHKFDQLFNLFDNIIVKRYEHPSWKEESLYNGTFNNHNSDYNNNHNSNYNSMMTLSRSKDRFIISTDDMDRMSEPDIVMTRAPQPSSLDHDSCSQLGLVPRKLNLVMMFTCAWKGLVDKVEELFNKIPKYYANTTFEKNVLKNGEAIHTTQEWNALLLSHSIARNVSRVEEVFKQIPQPDPFTYKILETSLEKKNKSYQKEEPILVEDDASLRDDTLSRQGRNSSNRRRSSRKSSTHLVERVQSLMKKDKDSNGTIMLHVPFDG</sequence>
<dbReference type="InterPro" id="IPR002885">
    <property type="entry name" value="PPR_rpt"/>
</dbReference>
<protein>
    <submittedName>
        <fullName evidence="4">Uncharacterized protein</fullName>
    </submittedName>
</protein>
<feature type="region of interest" description="Disordered" evidence="3">
    <location>
        <begin position="1169"/>
        <end position="1198"/>
    </location>
</feature>